<dbReference type="Proteomes" id="UP000609879">
    <property type="component" value="Unassembled WGS sequence"/>
</dbReference>
<feature type="domain" description="Rhodanese" evidence="3">
    <location>
        <begin position="553"/>
        <end position="661"/>
    </location>
</feature>
<dbReference type="EMBL" id="BOMI01000199">
    <property type="protein sequence ID" value="GID80683.1"/>
    <property type="molecule type" value="Genomic_DNA"/>
</dbReference>
<sequence length="667" mass="69632">MTSAQNPTRSVEDAGYPSRYVVIGAGAVGATIAAELHRAGLDTVLVARGAQLAALRENGLTYVRPDGSHQLRIPVIAGPAEADLTDGDVLVLATKTQDAEAAVREWAWRPVKRADGTTGLAATDLPLVTLENGLDSERTALRHFAGVLGAVVWIPAQFVVPGEVVNHAAPVPAVLWLGRFPSGDDPVARSIAAGLRRGGFTVHTVDDIAGHKAAKLLGNLVNGLDALYLPSELRDIALTRLRAEAAAVYRAAGITPVSRPPEDFRAAEIPGHTRVGNSTWQSLARAGTTEIDFLSGEIVLLGRLHGVPAPANAAIQARIHRAVAEGTAPGSLDDADLAATLPGLTLTSPGSDAVREEAVREEAVREEAVREEAVREEAVRDDAVRDGLDSPGKVVLISADELRRRVVAAEPPVLLDVRWALGDPHGAQHYRDGHLPGAVFVDLETELAAPASLEGGRHPLPPIDRLQAAARRWGITGSVVVYDNTGGLAAARAWWLLRWAGVPEVLILDGGLAAWRAAGHAVVSGEARLRAPSEIVLRGGQMPTLTADEAAALPSSGTLIDARAGERYRGEVEPVDPRAGHIPGAVSLPTTGNLRDGTPLFKTAAELRERFAGVRGPVGVYCGSGVTAAHEIAALAVAGIDAALYPGSWSAWSSDPARPVATGGQPA</sequence>
<evidence type="ECO:0000313" key="4">
    <source>
        <dbReference type="EMBL" id="GID80683.1"/>
    </source>
</evidence>
<keyword evidence="1" id="KW-0808">Transferase</keyword>
<dbReference type="InterPro" id="IPR001763">
    <property type="entry name" value="Rhodanese-like_dom"/>
</dbReference>
<dbReference type="SUPFAM" id="SSF51735">
    <property type="entry name" value="NAD(P)-binding Rossmann-fold domains"/>
    <property type="match status" value="1"/>
</dbReference>
<keyword evidence="5" id="KW-1185">Reference proteome</keyword>
<dbReference type="InterPro" id="IPR036873">
    <property type="entry name" value="Rhodanese-like_dom_sf"/>
</dbReference>
<dbReference type="InterPro" id="IPR013752">
    <property type="entry name" value="KPA_reductase"/>
</dbReference>
<feature type="domain" description="Rhodanese" evidence="3">
    <location>
        <begin position="408"/>
        <end position="524"/>
    </location>
</feature>
<organism evidence="4 5">
    <name type="scientific">Paractinoplanes deccanensis</name>
    <dbReference type="NCBI Taxonomy" id="113561"/>
    <lineage>
        <taxon>Bacteria</taxon>
        <taxon>Bacillati</taxon>
        <taxon>Actinomycetota</taxon>
        <taxon>Actinomycetes</taxon>
        <taxon>Micromonosporales</taxon>
        <taxon>Micromonosporaceae</taxon>
        <taxon>Paractinoplanes</taxon>
    </lineage>
</organism>
<dbReference type="SMART" id="SM00450">
    <property type="entry name" value="RHOD"/>
    <property type="match status" value="2"/>
</dbReference>
<dbReference type="Pfam" id="PF00581">
    <property type="entry name" value="Rhodanese"/>
    <property type="match status" value="2"/>
</dbReference>
<comment type="caution">
    <text evidence="4">The sequence shown here is derived from an EMBL/GenBank/DDBJ whole genome shotgun (WGS) entry which is preliminary data.</text>
</comment>
<dbReference type="Gene3D" id="1.10.1040.10">
    <property type="entry name" value="N-(1-d-carboxylethyl)-l-norvaline Dehydrogenase, domain 2"/>
    <property type="match status" value="1"/>
</dbReference>
<evidence type="ECO:0000256" key="1">
    <source>
        <dbReference type="ARBA" id="ARBA00022679"/>
    </source>
</evidence>
<dbReference type="PANTHER" id="PTHR11364">
    <property type="entry name" value="THIOSULFATE SULFERTANSFERASE"/>
    <property type="match status" value="1"/>
</dbReference>
<dbReference type="CDD" id="cd01448">
    <property type="entry name" value="TST_Repeat_1"/>
    <property type="match status" value="1"/>
</dbReference>
<protein>
    <recommendedName>
        <fullName evidence="3">Rhodanese domain-containing protein</fullName>
    </recommendedName>
</protein>
<name>A0ABQ3YL09_9ACTN</name>
<dbReference type="PANTHER" id="PTHR11364:SF27">
    <property type="entry name" value="SULFURTRANSFERASE"/>
    <property type="match status" value="1"/>
</dbReference>
<evidence type="ECO:0000259" key="3">
    <source>
        <dbReference type="PROSITE" id="PS50206"/>
    </source>
</evidence>
<dbReference type="CDD" id="cd01449">
    <property type="entry name" value="TST_Repeat_2"/>
    <property type="match status" value="1"/>
</dbReference>
<reference evidence="4 5" key="1">
    <citation type="submission" date="2021-01" db="EMBL/GenBank/DDBJ databases">
        <title>Whole genome shotgun sequence of Actinoplanes deccanensis NBRC 13994.</title>
        <authorList>
            <person name="Komaki H."/>
            <person name="Tamura T."/>
        </authorList>
    </citation>
    <scope>NUCLEOTIDE SEQUENCE [LARGE SCALE GENOMIC DNA]</scope>
    <source>
        <strain evidence="4 5">NBRC 13994</strain>
    </source>
</reference>
<dbReference type="InterPro" id="IPR013328">
    <property type="entry name" value="6PGD_dom2"/>
</dbReference>
<dbReference type="PROSITE" id="PS50206">
    <property type="entry name" value="RHODANESE_3"/>
    <property type="match status" value="2"/>
</dbReference>
<proteinExistence type="predicted"/>
<dbReference type="InterPro" id="IPR008927">
    <property type="entry name" value="6-PGluconate_DH-like_C_sf"/>
</dbReference>
<dbReference type="PROSITE" id="PS00380">
    <property type="entry name" value="RHODANESE_1"/>
    <property type="match status" value="1"/>
</dbReference>
<gene>
    <name evidence="4" type="ORF">Ade02nite_93240</name>
</gene>
<dbReference type="InterPro" id="IPR045078">
    <property type="entry name" value="TST/MPST-like"/>
</dbReference>
<evidence type="ECO:0000313" key="5">
    <source>
        <dbReference type="Proteomes" id="UP000609879"/>
    </source>
</evidence>
<dbReference type="Gene3D" id="3.40.50.720">
    <property type="entry name" value="NAD(P)-binding Rossmann-like Domain"/>
    <property type="match status" value="1"/>
</dbReference>
<dbReference type="Gene3D" id="3.40.250.10">
    <property type="entry name" value="Rhodanese-like domain"/>
    <property type="match status" value="2"/>
</dbReference>
<dbReference type="InterPro" id="IPR001307">
    <property type="entry name" value="Thiosulphate_STrfase_CS"/>
</dbReference>
<dbReference type="Pfam" id="PF02558">
    <property type="entry name" value="ApbA"/>
    <property type="match status" value="1"/>
</dbReference>
<dbReference type="InterPro" id="IPR036291">
    <property type="entry name" value="NAD(P)-bd_dom_sf"/>
</dbReference>
<dbReference type="SUPFAM" id="SSF48179">
    <property type="entry name" value="6-phosphogluconate dehydrogenase C-terminal domain-like"/>
    <property type="match status" value="1"/>
</dbReference>
<dbReference type="InterPro" id="IPR013332">
    <property type="entry name" value="KPR_N"/>
</dbReference>
<dbReference type="Pfam" id="PF08546">
    <property type="entry name" value="ApbA_C"/>
    <property type="match status" value="1"/>
</dbReference>
<evidence type="ECO:0000256" key="2">
    <source>
        <dbReference type="ARBA" id="ARBA00022737"/>
    </source>
</evidence>
<accession>A0ABQ3YL09</accession>
<dbReference type="SUPFAM" id="SSF52821">
    <property type="entry name" value="Rhodanese/Cell cycle control phosphatase"/>
    <property type="match status" value="2"/>
</dbReference>
<keyword evidence="2" id="KW-0677">Repeat</keyword>